<proteinExistence type="predicted"/>
<dbReference type="PANTHER" id="PTHR13900">
    <property type="entry name" value="TRANSCRIPTION INITIATION FACTOR TFIID"/>
    <property type="match status" value="1"/>
</dbReference>
<dbReference type="GO" id="GO:0004402">
    <property type="term" value="F:histone acetyltransferase activity"/>
    <property type="evidence" value="ECO:0007669"/>
    <property type="project" value="InterPro"/>
</dbReference>
<dbReference type="PRINTS" id="PR00503">
    <property type="entry name" value="BROMODOMAIN"/>
</dbReference>
<dbReference type="PANTHER" id="PTHR13900:SF0">
    <property type="entry name" value="TRANSCRIPTION INITIATION FACTOR TFIID SUBUNIT 1"/>
    <property type="match status" value="1"/>
</dbReference>
<gene>
    <name evidence="5" type="ORF">NQ314_016234</name>
</gene>
<reference evidence="5" key="1">
    <citation type="journal article" date="2023" name="Insect Mol. Biol.">
        <title>Genome sequencing provides insights into the evolution of gene families encoding plant cell wall-degrading enzymes in longhorned beetles.</title>
        <authorList>
            <person name="Shin N.R."/>
            <person name="Okamura Y."/>
            <person name="Kirsch R."/>
            <person name="Pauchet Y."/>
        </authorList>
    </citation>
    <scope>NUCLEOTIDE SEQUENCE</scope>
    <source>
        <strain evidence="5">RBIC_L_NR</strain>
    </source>
</reference>
<keyword evidence="1 2" id="KW-0103">Bromodomain</keyword>
<comment type="caution">
    <text evidence="5">The sequence shown here is derived from an EMBL/GenBank/DDBJ whole genome shotgun (WGS) entry which is preliminary data.</text>
</comment>
<evidence type="ECO:0000313" key="5">
    <source>
        <dbReference type="EMBL" id="KAJ8930921.1"/>
    </source>
</evidence>
<dbReference type="InterPro" id="IPR001487">
    <property type="entry name" value="Bromodomain"/>
</dbReference>
<sequence>MSWTTFRIIVTCFRFFMFTKPVDTEEVPDYTTIIKQPMDLETMMTKVDFHRYECAKDFLNDIELICQNALEYNPAR</sequence>
<dbReference type="PROSITE" id="PS00633">
    <property type="entry name" value="BROMODOMAIN_1"/>
    <property type="match status" value="1"/>
</dbReference>
<evidence type="ECO:0000256" key="3">
    <source>
        <dbReference type="SAM" id="SignalP"/>
    </source>
</evidence>
<dbReference type="AlphaFoldDB" id="A0AAV8WXI6"/>
<dbReference type="PROSITE" id="PS50014">
    <property type="entry name" value="BROMODOMAIN_2"/>
    <property type="match status" value="1"/>
</dbReference>
<feature type="chain" id="PRO_5043787678" description="Bromo domain-containing protein" evidence="3">
    <location>
        <begin position="25"/>
        <end position="76"/>
    </location>
</feature>
<feature type="signal peptide" evidence="3">
    <location>
        <begin position="1"/>
        <end position="24"/>
    </location>
</feature>
<dbReference type="SMART" id="SM00297">
    <property type="entry name" value="BROMO"/>
    <property type="match status" value="1"/>
</dbReference>
<dbReference type="GO" id="GO:0016251">
    <property type="term" value="F:RNA polymerase II general transcription initiation factor activity"/>
    <property type="evidence" value="ECO:0007669"/>
    <property type="project" value="InterPro"/>
</dbReference>
<name>A0AAV8WXI6_9CUCU</name>
<evidence type="ECO:0000256" key="2">
    <source>
        <dbReference type="PROSITE-ProRule" id="PRU00035"/>
    </source>
</evidence>
<protein>
    <recommendedName>
        <fullName evidence="4">Bromo domain-containing protein</fullName>
    </recommendedName>
</protein>
<dbReference type="InterPro" id="IPR036427">
    <property type="entry name" value="Bromodomain-like_sf"/>
</dbReference>
<dbReference type="InterPro" id="IPR018359">
    <property type="entry name" value="Bromodomain_CS"/>
</dbReference>
<dbReference type="GO" id="GO:0005669">
    <property type="term" value="C:transcription factor TFIID complex"/>
    <property type="evidence" value="ECO:0007669"/>
    <property type="project" value="InterPro"/>
</dbReference>
<feature type="domain" description="Bromo" evidence="4">
    <location>
        <begin position="18"/>
        <end position="76"/>
    </location>
</feature>
<dbReference type="Pfam" id="PF00439">
    <property type="entry name" value="Bromodomain"/>
    <property type="match status" value="1"/>
</dbReference>
<dbReference type="Proteomes" id="UP001162156">
    <property type="component" value="Unassembled WGS sequence"/>
</dbReference>
<dbReference type="GO" id="GO:0017025">
    <property type="term" value="F:TBP-class protein binding"/>
    <property type="evidence" value="ECO:0007669"/>
    <property type="project" value="InterPro"/>
</dbReference>
<dbReference type="GO" id="GO:0051123">
    <property type="term" value="P:RNA polymerase II preinitiation complex assembly"/>
    <property type="evidence" value="ECO:0007669"/>
    <property type="project" value="TreeGrafter"/>
</dbReference>
<evidence type="ECO:0000256" key="1">
    <source>
        <dbReference type="ARBA" id="ARBA00023117"/>
    </source>
</evidence>
<evidence type="ECO:0000313" key="6">
    <source>
        <dbReference type="Proteomes" id="UP001162156"/>
    </source>
</evidence>
<dbReference type="InterPro" id="IPR040240">
    <property type="entry name" value="TAF1"/>
</dbReference>
<dbReference type="SUPFAM" id="SSF47370">
    <property type="entry name" value="Bromodomain"/>
    <property type="match status" value="1"/>
</dbReference>
<evidence type="ECO:0000259" key="4">
    <source>
        <dbReference type="PROSITE" id="PS50014"/>
    </source>
</evidence>
<keyword evidence="3" id="KW-0732">Signal</keyword>
<keyword evidence="6" id="KW-1185">Reference proteome</keyword>
<dbReference type="EMBL" id="JANEYF010004520">
    <property type="protein sequence ID" value="KAJ8930921.1"/>
    <property type="molecule type" value="Genomic_DNA"/>
</dbReference>
<dbReference type="Gene3D" id="1.20.920.10">
    <property type="entry name" value="Bromodomain-like"/>
    <property type="match status" value="1"/>
</dbReference>
<accession>A0AAV8WXI6</accession>
<organism evidence="5 6">
    <name type="scientific">Rhamnusium bicolor</name>
    <dbReference type="NCBI Taxonomy" id="1586634"/>
    <lineage>
        <taxon>Eukaryota</taxon>
        <taxon>Metazoa</taxon>
        <taxon>Ecdysozoa</taxon>
        <taxon>Arthropoda</taxon>
        <taxon>Hexapoda</taxon>
        <taxon>Insecta</taxon>
        <taxon>Pterygota</taxon>
        <taxon>Neoptera</taxon>
        <taxon>Endopterygota</taxon>
        <taxon>Coleoptera</taxon>
        <taxon>Polyphaga</taxon>
        <taxon>Cucujiformia</taxon>
        <taxon>Chrysomeloidea</taxon>
        <taxon>Cerambycidae</taxon>
        <taxon>Lepturinae</taxon>
        <taxon>Rhagiini</taxon>
        <taxon>Rhamnusium</taxon>
    </lineage>
</organism>